<accession>A0A645IT51</accession>
<sequence length="83" mass="8263">MDGIANGGVDGASGQAISYAAHWVYGGAGQGTTTREFGETAGTLYATGGGINTAVNNNTGNGANHWYDAGCSGVCVIRNHRAA</sequence>
<comment type="caution">
    <text evidence="1">The sequence shown here is derived from an EMBL/GenBank/DDBJ whole genome shotgun (WGS) entry which is preliminary data.</text>
</comment>
<reference evidence="1" key="1">
    <citation type="submission" date="2019-08" db="EMBL/GenBank/DDBJ databases">
        <authorList>
            <person name="Kucharzyk K."/>
            <person name="Murdoch R.W."/>
            <person name="Higgins S."/>
            <person name="Loffler F."/>
        </authorList>
    </citation>
    <scope>NUCLEOTIDE SEQUENCE</scope>
</reference>
<proteinExistence type="predicted"/>
<dbReference type="AlphaFoldDB" id="A0A645IT51"/>
<name>A0A645IT51_9ZZZZ</name>
<organism evidence="1">
    <name type="scientific">bioreactor metagenome</name>
    <dbReference type="NCBI Taxonomy" id="1076179"/>
    <lineage>
        <taxon>unclassified sequences</taxon>
        <taxon>metagenomes</taxon>
        <taxon>ecological metagenomes</taxon>
    </lineage>
</organism>
<protein>
    <submittedName>
        <fullName evidence="1">Uncharacterized protein</fullName>
    </submittedName>
</protein>
<gene>
    <name evidence="1" type="ORF">SDC9_202229</name>
</gene>
<evidence type="ECO:0000313" key="1">
    <source>
        <dbReference type="EMBL" id="MPN54558.1"/>
    </source>
</evidence>
<dbReference type="EMBL" id="VSSQ01122900">
    <property type="protein sequence ID" value="MPN54558.1"/>
    <property type="molecule type" value="Genomic_DNA"/>
</dbReference>